<dbReference type="PANTHER" id="PTHR12146">
    <property type="entry name" value="40S RIBOSOMAL PROTEIN S10"/>
    <property type="match status" value="1"/>
</dbReference>
<evidence type="ECO:0000313" key="7">
    <source>
        <dbReference type="Proteomes" id="UP001152622"/>
    </source>
</evidence>
<protein>
    <recommendedName>
        <fullName evidence="5">Plectin/eS10 N-terminal domain-containing protein</fullName>
    </recommendedName>
</protein>
<keyword evidence="2" id="KW-0689">Ribosomal protein</keyword>
<dbReference type="OrthoDB" id="5211809at2759"/>
<dbReference type="Pfam" id="PF03501">
    <property type="entry name" value="S10_plectin"/>
    <property type="match status" value="1"/>
</dbReference>
<proteinExistence type="inferred from homology"/>
<dbReference type="GO" id="GO:0022627">
    <property type="term" value="C:cytosolic small ribosomal subunit"/>
    <property type="evidence" value="ECO:0007669"/>
    <property type="project" value="TreeGrafter"/>
</dbReference>
<evidence type="ECO:0000256" key="2">
    <source>
        <dbReference type="ARBA" id="ARBA00022980"/>
    </source>
</evidence>
<comment type="caution">
    <text evidence="6">The sequence shown here is derived from an EMBL/GenBank/DDBJ whole genome shotgun (WGS) entry which is preliminary data.</text>
</comment>
<feature type="domain" description="Plectin/eS10 N-terminal" evidence="5">
    <location>
        <begin position="12"/>
        <end position="101"/>
    </location>
</feature>
<dbReference type="PANTHER" id="PTHR12146:SF25">
    <property type="entry name" value="PLECTIN_ES10 N-TERMINAL DOMAIN-CONTAINING PROTEIN"/>
    <property type="match status" value="1"/>
</dbReference>
<dbReference type="GO" id="GO:0003723">
    <property type="term" value="F:RNA binding"/>
    <property type="evidence" value="ECO:0007669"/>
    <property type="project" value="TreeGrafter"/>
</dbReference>
<evidence type="ECO:0000259" key="5">
    <source>
        <dbReference type="Pfam" id="PF03501"/>
    </source>
</evidence>
<dbReference type="InterPro" id="IPR037447">
    <property type="entry name" value="Ribosomal_eS10"/>
</dbReference>
<evidence type="ECO:0000256" key="3">
    <source>
        <dbReference type="ARBA" id="ARBA00023274"/>
    </source>
</evidence>
<reference evidence="6" key="1">
    <citation type="journal article" date="2023" name="Science">
        <title>Genome structures resolve the early diversification of teleost fishes.</title>
        <authorList>
            <person name="Parey E."/>
            <person name="Louis A."/>
            <person name="Montfort J."/>
            <person name="Bouchez O."/>
            <person name="Roques C."/>
            <person name="Iampietro C."/>
            <person name="Lluch J."/>
            <person name="Castinel A."/>
            <person name="Donnadieu C."/>
            <person name="Desvignes T."/>
            <person name="Floi Bucao C."/>
            <person name="Jouanno E."/>
            <person name="Wen M."/>
            <person name="Mejri S."/>
            <person name="Dirks R."/>
            <person name="Jansen H."/>
            <person name="Henkel C."/>
            <person name="Chen W.J."/>
            <person name="Zahm M."/>
            <person name="Cabau C."/>
            <person name="Klopp C."/>
            <person name="Thompson A.W."/>
            <person name="Robinson-Rechavi M."/>
            <person name="Braasch I."/>
            <person name="Lecointre G."/>
            <person name="Bobe J."/>
            <person name="Postlethwait J.H."/>
            <person name="Berthelot C."/>
            <person name="Roest Crollius H."/>
            <person name="Guiguen Y."/>
        </authorList>
    </citation>
    <scope>NUCLEOTIDE SEQUENCE</scope>
    <source>
        <strain evidence="6">WJC10195</strain>
    </source>
</reference>
<evidence type="ECO:0000256" key="4">
    <source>
        <dbReference type="SAM" id="MobiDB-lite"/>
    </source>
</evidence>
<dbReference type="Proteomes" id="UP001152622">
    <property type="component" value="Chromosome 7"/>
</dbReference>
<accession>A0A9Q1IV02</accession>
<gene>
    <name evidence="6" type="ORF">SKAU_G00215560</name>
</gene>
<dbReference type="Gene3D" id="1.10.10.10">
    <property type="entry name" value="Winged helix-like DNA-binding domain superfamily/Winged helix DNA-binding domain"/>
    <property type="match status" value="1"/>
</dbReference>
<feature type="region of interest" description="Disordered" evidence="4">
    <location>
        <begin position="105"/>
        <end position="131"/>
    </location>
</feature>
<keyword evidence="3" id="KW-0687">Ribonucleoprotein</keyword>
<name>A0A9Q1IV02_SYNKA</name>
<dbReference type="GO" id="GO:0003735">
    <property type="term" value="F:structural constituent of ribosome"/>
    <property type="evidence" value="ECO:0007669"/>
    <property type="project" value="TreeGrafter"/>
</dbReference>
<dbReference type="InterPro" id="IPR036388">
    <property type="entry name" value="WH-like_DNA-bd_sf"/>
</dbReference>
<evidence type="ECO:0000313" key="6">
    <source>
        <dbReference type="EMBL" id="KAJ8353989.1"/>
    </source>
</evidence>
<organism evidence="6 7">
    <name type="scientific">Synaphobranchus kaupii</name>
    <name type="common">Kaup's arrowtooth eel</name>
    <dbReference type="NCBI Taxonomy" id="118154"/>
    <lineage>
        <taxon>Eukaryota</taxon>
        <taxon>Metazoa</taxon>
        <taxon>Chordata</taxon>
        <taxon>Craniata</taxon>
        <taxon>Vertebrata</taxon>
        <taxon>Euteleostomi</taxon>
        <taxon>Actinopterygii</taxon>
        <taxon>Neopterygii</taxon>
        <taxon>Teleostei</taxon>
        <taxon>Anguilliformes</taxon>
        <taxon>Synaphobranchidae</taxon>
        <taxon>Synaphobranchus</taxon>
    </lineage>
</organism>
<comment type="similarity">
    <text evidence="1">Belongs to the eukaryotic ribosomal protein eS10 family.</text>
</comment>
<dbReference type="InterPro" id="IPR005326">
    <property type="entry name" value="Plectin_eS10_N"/>
</dbReference>
<dbReference type="AlphaFoldDB" id="A0A9Q1IV02"/>
<keyword evidence="7" id="KW-1185">Reference proteome</keyword>
<evidence type="ECO:0000256" key="1">
    <source>
        <dbReference type="ARBA" id="ARBA00007278"/>
    </source>
</evidence>
<sequence>MIPEDLWELPKDLRAIYELLFRDGVLVAKKDKRPQSKHPEIQAVTNLQVMRAMGSLKSRGYVRETFAWRHFYWYLNNEGIIYPACYLRLPAEIVPSSLQRANSRVGAESQESVMDRQGYRRKRTADVNEEALAERTPRFRGPAQLQLISQGHHGSLGQRASQASGMVKCIQKK</sequence>
<dbReference type="EMBL" id="JAINUF010000007">
    <property type="protein sequence ID" value="KAJ8353989.1"/>
    <property type="molecule type" value="Genomic_DNA"/>
</dbReference>